<proteinExistence type="predicted"/>
<feature type="compositionally biased region" description="Gly residues" evidence="1">
    <location>
        <begin position="1378"/>
        <end position="1393"/>
    </location>
</feature>
<evidence type="ECO:0000313" key="2">
    <source>
        <dbReference type="EMBL" id="KAK4201397.1"/>
    </source>
</evidence>
<name>A0AAN7AWV6_9PEZI</name>
<sequence length="1441" mass="157069">MPEYNVVRLWRRRRRVGQGTRRPESMTSFTIMSTMVAERVTTANMNVAIPVKLDAFVFNKSVCDGKPGDATTPPDAKIAPITQPNYTFLRLDSNFIQSDILAHTDLHDSIPWSNNPRLVDLGQGGAVRSQRLGVYLHWIIPRFYRRGVGATPSASAALAKQRRAEGLAVPPQASPDYSSPEFPQLPNRWLVIRRLDPDAATTTPNTKDGAQVDAVVAWVVESDRSRKIDDPTLLTADLQVDVSPFITHQSASGSPAADISIGEQAEIFLGYKAAAKGWSEDPTADRADLNVATASNQLFPDYQPHCSNVFSILDPFACTIDGKAGNLTSAVASYYVMGWHSDAANDPLGSSSSTVTREARLKRLTMELAGSPPWPQDVQAWLNSTGPARVLCQGAMYDVQWNADKPPPKTPANDASHLLTGSMPVAVGTTPMDALLAYVKSHQKTELEMDLSALAPLLRAQDDGVQAQRVAMDELQSWNFSRQSGGVHWHFQNQAGSPTQAPTPDEANYLEQLNDAQRLWDTAARQLLQVRWNMFSYWWKYASLSDDDRKKAQFPLAELTRQFKALQALITDAEQVVGSLSKDTTKFSQLPMPGVNLDFSQRRDPSLLVGGIEAGWPDDYLDTLLVRLDSQLIQPPTPAGDISAYCTSVLPDVLQPTARALVQEFLALEPSDTAKITPTGEEQFPLYHDHGKRGDPSGPLRDQWGATQPWFPLFAEWEAEYFHVKWDDWQLYSERKGKPDEQWKLGVKPGVDLSKEDITDTRTLSGRILLLPQPNFSLQAAIADLFSNTDPKLLDKYLPNTADQQLVQTKAYTLPFLSSPMDGFTAELLTLAKGTHIQPNAMFPQTGFDLRGLQPLPDAEIGPFGPKELAIIGTNSELTPFGTLVTFGNLLESDPSAIPFKPCTHGQFRFSKLNIIDKFGQSICAIDPRYGYEDTQAVYPCLGDFLTPGQLADGQPNVVEPSPQSGHNEFTQVPPAINQLSRLNCCFVTHDVRQGQGPDAASSSPYWRPTTEWENPIWGWAVLNYVDYGIQLFLADGTFYREVRIAAPTAPVSAPASAKWLPFDPPAAADTGQLDRLLALLTDQDQTYLLAFLGMLSQSLESSTSSPGAYSTFLNSLVGRPMALVNAAWSLELASDAKTDQSSLDGHETKQQETGLLEGAEIYHFPVKLGDTDRAHDGLVGYFNALADPKPGDELDLSAIYTYYTGANGDAGTAPRTSSSPLNPIGPTNYPALPAFWLDPTTTQQQPATPAQPGAAYTQAWNSKLTAFGLITDPFAPVTSYTGGVQPIGSLQLPPWTWQAALHRMTAFFHAGPLLVTDDVQRYWDPAHTLGPAYALSPPDKDETVPGSGVRVPSLDVARWAWLQPFVEDGRAGREEGAGGGGDDGGGGVGGGAPETKYMALGLAKVDDKPGFEPGPYTAIEGFLQLKEPIISPEAPAPPSA</sequence>
<dbReference type="EMBL" id="MU863908">
    <property type="protein sequence ID" value="KAK4201397.1"/>
    <property type="molecule type" value="Genomic_DNA"/>
</dbReference>
<reference evidence="2" key="2">
    <citation type="submission" date="2023-05" db="EMBL/GenBank/DDBJ databases">
        <authorList>
            <consortium name="Lawrence Berkeley National Laboratory"/>
            <person name="Steindorff A."/>
            <person name="Hensen N."/>
            <person name="Bonometti L."/>
            <person name="Westerberg I."/>
            <person name="Brannstrom I.O."/>
            <person name="Guillou S."/>
            <person name="Cros-Aarteil S."/>
            <person name="Calhoun S."/>
            <person name="Haridas S."/>
            <person name="Kuo A."/>
            <person name="Mondo S."/>
            <person name="Pangilinan J."/>
            <person name="Riley R."/>
            <person name="Labutti K."/>
            <person name="Andreopoulos B."/>
            <person name="Lipzen A."/>
            <person name="Chen C."/>
            <person name="Yanf M."/>
            <person name="Daum C."/>
            <person name="Ng V."/>
            <person name="Clum A."/>
            <person name="Ohm R."/>
            <person name="Martin F."/>
            <person name="Silar P."/>
            <person name="Natvig D."/>
            <person name="Lalanne C."/>
            <person name="Gautier V."/>
            <person name="Ament-Velasquez S.L."/>
            <person name="Kruys A."/>
            <person name="Hutchinson M.I."/>
            <person name="Powell A.J."/>
            <person name="Barry K."/>
            <person name="Miller A.N."/>
            <person name="Grigoriev I.V."/>
            <person name="Debuchy R."/>
            <person name="Gladieux P."/>
            <person name="Thoren M.H."/>
            <person name="Johannesson H."/>
        </authorList>
    </citation>
    <scope>NUCLEOTIDE SEQUENCE</scope>
    <source>
        <strain evidence="2">CBS 315.58</strain>
    </source>
</reference>
<keyword evidence="3" id="KW-1185">Reference proteome</keyword>
<dbReference type="Proteomes" id="UP001303160">
    <property type="component" value="Unassembled WGS sequence"/>
</dbReference>
<evidence type="ECO:0000256" key="1">
    <source>
        <dbReference type="SAM" id="MobiDB-lite"/>
    </source>
</evidence>
<evidence type="ECO:0000313" key="3">
    <source>
        <dbReference type="Proteomes" id="UP001303160"/>
    </source>
</evidence>
<gene>
    <name evidence="2" type="ORF">QBC40DRAFT_324652</name>
</gene>
<feature type="region of interest" description="Disordered" evidence="1">
    <location>
        <begin position="1371"/>
        <end position="1394"/>
    </location>
</feature>
<reference evidence="2" key="1">
    <citation type="journal article" date="2023" name="Mol. Phylogenet. Evol.">
        <title>Genome-scale phylogeny and comparative genomics of the fungal order Sordariales.</title>
        <authorList>
            <person name="Hensen N."/>
            <person name="Bonometti L."/>
            <person name="Westerberg I."/>
            <person name="Brannstrom I.O."/>
            <person name="Guillou S."/>
            <person name="Cros-Aarteil S."/>
            <person name="Calhoun S."/>
            <person name="Haridas S."/>
            <person name="Kuo A."/>
            <person name="Mondo S."/>
            <person name="Pangilinan J."/>
            <person name="Riley R."/>
            <person name="LaButti K."/>
            <person name="Andreopoulos B."/>
            <person name="Lipzen A."/>
            <person name="Chen C."/>
            <person name="Yan M."/>
            <person name="Daum C."/>
            <person name="Ng V."/>
            <person name="Clum A."/>
            <person name="Steindorff A."/>
            <person name="Ohm R.A."/>
            <person name="Martin F."/>
            <person name="Silar P."/>
            <person name="Natvig D.O."/>
            <person name="Lalanne C."/>
            <person name="Gautier V."/>
            <person name="Ament-Velasquez S.L."/>
            <person name="Kruys A."/>
            <person name="Hutchinson M.I."/>
            <person name="Powell A.J."/>
            <person name="Barry K."/>
            <person name="Miller A.N."/>
            <person name="Grigoriev I.V."/>
            <person name="Debuchy R."/>
            <person name="Gladieux P."/>
            <person name="Hiltunen Thoren M."/>
            <person name="Johannesson H."/>
        </authorList>
    </citation>
    <scope>NUCLEOTIDE SEQUENCE</scope>
    <source>
        <strain evidence="2">CBS 315.58</strain>
    </source>
</reference>
<protein>
    <submittedName>
        <fullName evidence="2">Uncharacterized protein</fullName>
    </submittedName>
</protein>
<accession>A0AAN7AWV6</accession>
<comment type="caution">
    <text evidence="2">The sequence shown here is derived from an EMBL/GenBank/DDBJ whole genome shotgun (WGS) entry which is preliminary data.</text>
</comment>
<organism evidence="2 3">
    <name type="scientific">Triangularia verruculosa</name>
    <dbReference type="NCBI Taxonomy" id="2587418"/>
    <lineage>
        <taxon>Eukaryota</taxon>
        <taxon>Fungi</taxon>
        <taxon>Dikarya</taxon>
        <taxon>Ascomycota</taxon>
        <taxon>Pezizomycotina</taxon>
        <taxon>Sordariomycetes</taxon>
        <taxon>Sordariomycetidae</taxon>
        <taxon>Sordariales</taxon>
        <taxon>Podosporaceae</taxon>
        <taxon>Triangularia</taxon>
    </lineage>
</organism>